<dbReference type="PANTHER" id="PTHR43713:SF3">
    <property type="entry name" value="GLUTAMATE-1-SEMIALDEHYDE 2,1-AMINOMUTASE 1, CHLOROPLASTIC-RELATED"/>
    <property type="match status" value="1"/>
</dbReference>
<dbReference type="GO" id="GO:0042286">
    <property type="term" value="F:glutamate-1-semialdehyde 2,1-aminomutase activity"/>
    <property type="evidence" value="ECO:0007669"/>
    <property type="project" value="UniProtKB-EC"/>
</dbReference>
<reference evidence="3 4" key="1">
    <citation type="submission" date="2023-07" db="EMBL/GenBank/DDBJ databases">
        <title>Genomic Encyclopedia of Type Strains, Phase IV (KMG-IV): sequencing the most valuable type-strain genomes for metagenomic binning, comparative biology and taxonomic classification.</title>
        <authorList>
            <person name="Goeker M."/>
        </authorList>
    </citation>
    <scope>NUCLEOTIDE SEQUENCE [LARGE SCALE GENOMIC DNA]</scope>
    <source>
        <strain evidence="3 4">DSM 19562</strain>
    </source>
</reference>
<sequence>MDALLTSLSAAAAVALALPPAVRRLQLSRAKHPSLTGHARMARRIARQIPAYAYDSRQFFRADDAPETVAAAREAAFARLSELFRTRFAKSRAETDAVRPGLSDLQFTGLYRVPFQFAEPVRSNLGAGAFMAASNGVTVTDLDGNIFYDLAGSYGVNLFGVDFYRSCMEDGAARVADLGPVLGSLHPVVAGNVTRLRALSGLDEVSFHMSGTEAVMQAVRLARYHTGRRRIVRFCGAYHGWWGDVQPGIGNPVAANDTLTLSEMSERTLHVLATRRDVACVLVNPLQAMHPNAGAPSDSALIDSSRSAHFDRNAYAEWLARLREVCTQRGIVLILDEVFLGFRLAKGGAQEYFNVRADLVTYGKTLGGGLPVGVLCGRADLMRRFRADRPVDICFARGTFNAHPQVMGAMSAFLDRLETPEVEALYRGLDATWDGRAAALNQRLEAENLPVRVANFSTVWTVLYTRPSRYNWMLQFYMRAAGLHLSWVGTGRLIFSLAYTDSDFAAVADRFVAACAAMKADGWWDGPETTNKAIRRSVLKEAARVRFGLPPRG</sequence>
<dbReference type="Gene3D" id="3.90.1150.10">
    <property type="entry name" value="Aspartate Aminotransferase, domain 1"/>
    <property type="match status" value="2"/>
</dbReference>
<evidence type="ECO:0000313" key="3">
    <source>
        <dbReference type="EMBL" id="MDQ0440866.1"/>
    </source>
</evidence>
<evidence type="ECO:0000256" key="1">
    <source>
        <dbReference type="ARBA" id="ARBA00001933"/>
    </source>
</evidence>
<dbReference type="SUPFAM" id="SSF53383">
    <property type="entry name" value="PLP-dependent transferases"/>
    <property type="match status" value="1"/>
</dbReference>
<protein>
    <submittedName>
        <fullName evidence="3">Glutamate-1-semialdehyde 2,1-aminomutase</fullName>
        <ecNumber evidence="3">5.4.3.8</ecNumber>
    </submittedName>
</protein>
<dbReference type="InterPro" id="IPR049704">
    <property type="entry name" value="Aminotrans_3_PPA_site"/>
</dbReference>
<dbReference type="InterPro" id="IPR015421">
    <property type="entry name" value="PyrdxlP-dep_Trfase_major"/>
</dbReference>
<dbReference type="InterPro" id="IPR015422">
    <property type="entry name" value="PyrdxlP-dep_Trfase_small"/>
</dbReference>
<keyword evidence="4" id="KW-1185">Reference proteome</keyword>
<dbReference type="Gene3D" id="3.40.640.10">
    <property type="entry name" value="Type I PLP-dependent aspartate aminotransferase-like (Major domain)"/>
    <property type="match status" value="2"/>
</dbReference>
<evidence type="ECO:0000313" key="4">
    <source>
        <dbReference type="Proteomes" id="UP001236369"/>
    </source>
</evidence>
<dbReference type="Pfam" id="PF00202">
    <property type="entry name" value="Aminotran_3"/>
    <property type="match status" value="1"/>
</dbReference>
<dbReference type="RefSeq" id="WP_238250754.1">
    <property type="nucleotide sequence ID" value="NZ_BPQX01000044.1"/>
</dbReference>
<gene>
    <name evidence="3" type="ORF">QO016_000343</name>
</gene>
<dbReference type="InterPro" id="IPR005814">
    <property type="entry name" value="Aminotrans_3"/>
</dbReference>
<dbReference type="Proteomes" id="UP001236369">
    <property type="component" value="Unassembled WGS sequence"/>
</dbReference>
<evidence type="ECO:0000256" key="2">
    <source>
        <dbReference type="ARBA" id="ARBA00022898"/>
    </source>
</evidence>
<keyword evidence="3" id="KW-0413">Isomerase</keyword>
<organism evidence="3 4">
    <name type="scientific">Methylobacterium persicinum</name>
    <dbReference type="NCBI Taxonomy" id="374426"/>
    <lineage>
        <taxon>Bacteria</taxon>
        <taxon>Pseudomonadati</taxon>
        <taxon>Pseudomonadota</taxon>
        <taxon>Alphaproteobacteria</taxon>
        <taxon>Hyphomicrobiales</taxon>
        <taxon>Methylobacteriaceae</taxon>
        <taxon>Methylobacterium</taxon>
    </lineage>
</organism>
<dbReference type="InterPro" id="IPR015424">
    <property type="entry name" value="PyrdxlP-dep_Trfase"/>
</dbReference>
<name>A0ABU0HEX1_9HYPH</name>
<dbReference type="PANTHER" id="PTHR43713">
    <property type="entry name" value="GLUTAMATE-1-SEMIALDEHYDE 2,1-AMINOMUTASE"/>
    <property type="match status" value="1"/>
</dbReference>
<accession>A0ABU0HEX1</accession>
<dbReference type="PROSITE" id="PS00600">
    <property type="entry name" value="AA_TRANSFER_CLASS_3"/>
    <property type="match status" value="1"/>
</dbReference>
<proteinExistence type="predicted"/>
<dbReference type="EMBL" id="JAUSVV010000001">
    <property type="protein sequence ID" value="MDQ0440866.1"/>
    <property type="molecule type" value="Genomic_DNA"/>
</dbReference>
<keyword evidence="2" id="KW-0663">Pyridoxal phosphate</keyword>
<comment type="cofactor">
    <cofactor evidence="1">
        <name>pyridoxal 5'-phosphate</name>
        <dbReference type="ChEBI" id="CHEBI:597326"/>
    </cofactor>
</comment>
<dbReference type="EC" id="5.4.3.8" evidence="3"/>
<comment type="caution">
    <text evidence="3">The sequence shown here is derived from an EMBL/GenBank/DDBJ whole genome shotgun (WGS) entry which is preliminary data.</text>
</comment>